<keyword evidence="5" id="KW-1133">Transmembrane helix</keyword>
<dbReference type="InterPro" id="IPR000297">
    <property type="entry name" value="PPIase_PpiC"/>
</dbReference>
<dbReference type="PANTHER" id="PTHR47529:SF1">
    <property type="entry name" value="PERIPLASMIC CHAPERONE PPID"/>
    <property type="match status" value="1"/>
</dbReference>
<evidence type="ECO:0000256" key="10">
    <source>
        <dbReference type="ARBA" id="ARBA00040743"/>
    </source>
</evidence>
<keyword evidence="2" id="KW-1003">Cell membrane</keyword>
<sequence>MFNFVRNNTKIMMGVLFLLVIPSFALVGLEGYTRMNESANKVARVDGKNITQTEWDNFHRQEIDRVRAANPNVELAQLDTPAMKYATLERMVRDRVLAAAANSEHLIATDSRVATELQNDPAIASLRKPDGTLDMEMYRQLLARQGLTPEGFEAGVRAELSARQVLGAVVGSGLASQAQSDVALGAFLEQREVQVARFSPAEFASKINPTDADLEAFYKAHAARYQAPEAANVEYVVLDLNNVKKSVAVSEQDLKTYYDQNSAGFGTKEERRASHILILAAKDAPAAEREKAKAKAQELLQEVRKTPGSFAAVAKSSSQDDMSAPSGGDLGFFQSDKGLDPAINKATFNLAKKGDISDVVESEFGYHIVELTDIKPAVVPSFQELRARLEDQLRTEQAQRQFSELAEAFTNGVFEQSDSLKPIADKLKLPIQTATNVARTPAAGATGPLASPRFLSALFSSDSLNGKRNTEALEIGANQLAAGRVTQYTAAHARPFAEVKAEVRTRFIDVRAAEMARKEGEARLAAWRAQPATATTLPAPIVISRENPQEQPAVLLEAVLRADVAKPPAFVGVDLGQGGYAVARVNKVVPREASAADAAAQERSRYEQIWGSAEGKAYYDVLKARFKGEILVPAPTAGQAVAAGASEQR</sequence>
<dbReference type="Pfam" id="PF13624">
    <property type="entry name" value="SurA_N_3"/>
    <property type="match status" value="1"/>
</dbReference>
<dbReference type="Pfam" id="PF13616">
    <property type="entry name" value="Rotamase_3"/>
    <property type="match status" value="1"/>
</dbReference>
<feature type="domain" description="PpiC" evidence="13">
    <location>
        <begin position="268"/>
        <end position="373"/>
    </location>
</feature>
<evidence type="ECO:0000256" key="3">
    <source>
        <dbReference type="ARBA" id="ARBA00022519"/>
    </source>
</evidence>
<gene>
    <name evidence="14" type="ORF">ABIE13_003608</name>
</gene>
<evidence type="ECO:0000256" key="4">
    <source>
        <dbReference type="ARBA" id="ARBA00022692"/>
    </source>
</evidence>
<evidence type="ECO:0000313" key="14">
    <source>
        <dbReference type="EMBL" id="MET4578492.1"/>
    </source>
</evidence>
<evidence type="ECO:0000256" key="7">
    <source>
        <dbReference type="ARBA" id="ARBA00023186"/>
    </source>
</evidence>
<keyword evidence="6" id="KW-0472">Membrane</keyword>
<keyword evidence="7" id="KW-0143">Chaperone</keyword>
<dbReference type="Gene3D" id="1.10.4030.10">
    <property type="entry name" value="Porin chaperone SurA, peptide-binding domain"/>
    <property type="match status" value="1"/>
</dbReference>
<organism evidence="14 15">
    <name type="scientific">Ottowia thiooxydans</name>
    <dbReference type="NCBI Taxonomy" id="219182"/>
    <lineage>
        <taxon>Bacteria</taxon>
        <taxon>Pseudomonadati</taxon>
        <taxon>Pseudomonadota</taxon>
        <taxon>Betaproteobacteria</taxon>
        <taxon>Burkholderiales</taxon>
        <taxon>Comamonadaceae</taxon>
        <taxon>Ottowia</taxon>
    </lineage>
</organism>
<evidence type="ECO:0000256" key="9">
    <source>
        <dbReference type="ARBA" id="ARBA00038408"/>
    </source>
</evidence>
<dbReference type="Proteomes" id="UP001549320">
    <property type="component" value="Unassembled WGS sequence"/>
</dbReference>
<evidence type="ECO:0000256" key="2">
    <source>
        <dbReference type="ARBA" id="ARBA00022475"/>
    </source>
</evidence>
<keyword evidence="8 12" id="KW-0413">Isomerase</keyword>
<evidence type="ECO:0000256" key="5">
    <source>
        <dbReference type="ARBA" id="ARBA00022989"/>
    </source>
</evidence>
<dbReference type="Gene3D" id="3.10.50.40">
    <property type="match status" value="1"/>
</dbReference>
<name>A0ABV2QBT2_9BURK</name>
<proteinExistence type="inferred from homology"/>
<keyword evidence="15" id="KW-1185">Reference proteome</keyword>
<dbReference type="InterPro" id="IPR023058">
    <property type="entry name" value="PPIase_PpiC_CS"/>
</dbReference>
<accession>A0ABV2QBT2</accession>
<dbReference type="PANTHER" id="PTHR47529">
    <property type="entry name" value="PEPTIDYL-PROLYL CIS-TRANS ISOMERASE D"/>
    <property type="match status" value="1"/>
</dbReference>
<dbReference type="SUPFAM" id="SSF109998">
    <property type="entry name" value="Triger factor/SurA peptide-binding domain-like"/>
    <property type="match status" value="1"/>
</dbReference>
<dbReference type="GO" id="GO:0003755">
    <property type="term" value="F:peptidyl-prolyl cis-trans isomerase activity"/>
    <property type="evidence" value="ECO:0007669"/>
    <property type="project" value="UniProtKB-EC"/>
</dbReference>
<evidence type="ECO:0000256" key="6">
    <source>
        <dbReference type="ARBA" id="ARBA00023136"/>
    </source>
</evidence>
<reference evidence="14 15" key="1">
    <citation type="submission" date="2024-06" db="EMBL/GenBank/DDBJ databases">
        <title>Sorghum-associated microbial communities from plants grown in Nebraska, USA.</title>
        <authorList>
            <person name="Schachtman D."/>
        </authorList>
    </citation>
    <scope>NUCLEOTIDE SEQUENCE [LARGE SCALE GENOMIC DNA]</scope>
    <source>
        <strain evidence="14 15">2709</strain>
    </source>
</reference>
<dbReference type="InterPro" id="IPR046357">
    <property type="entry name" value="PPIase_dom_sf"/>
</dbReference>
<keyword evidence="4" id="KW-0812">Transmembrane</keyword>
<dbReference type="PROSITE" id="PS01096">
    <property type="entry name" value="PPIC_PPIASE_1"/>
    <property type="match status" value="1"/>
</dbReference>
<dbReference type="InterPro" id="IPR027304">
    <property type="entry name" value="Trigger_fact/SurA_dom_sf"/>
</dbReference>
<dbReference type="EMBL" id="JBEPSH010000007">
    <property type="protein sequence ID" value="MET4578492.1"/>
    <property type="molecule type" value="Genomic_DNA"/>
</dbReference>
<evidence type="ECO:0000256" key="1">
    <source>
        <dbReference type="ARBA" id="ARBA00004382"/>
    </source>
</evidence>
<keyword evidence="12" id="KW-0697">Rotamase</keyword>
<dbReference type="SUPFAM" id="SSF54534">
    <property type="entry name" value="FKBP-like"/>
    <property type="match status" value="1"/>
</dbReference>
<dbReference type="PROSITE" id="PS50198">
    <property type="entry name" value="PPIC_PPIASE_2"/>
    <property type="match status" value="1"/>
</dbReference>
<dbReference type="RefSeq" id="WP_354445790.1">
    <property type="nucleotide sequence ID" value="NZ_JBEPSH010000007.1"/>
</dbReference>
<keyword evidence="3" id="KW-0997">Cell inner membrane</keyword>
<evidence type="ECO:0000259" key="13">
    <source>
        <dbReference type="PROSITE" id="PS50198"/>
    </source>
</evidence>
<evidence type="ECO:0000256" key="12">
    <source>
        <dbReference type="PROSITE-ProRule" id="PRU00278"/>
    </source>
</evidence>
<evidence type="ECO:0000313" key="15">
    <source>
        <dbReference type="Proteomes" id="UP001549320"/>
    </source>
</evidence>
<comment type="caution">
    <text evidence="14">The sequence shown here is derived from an EMBL/GenBank/DDBJ whole genome shotgun (WGS) entry which is preliminary data.</text>
</comment>
<comment type="subcellular location">
    <subcellularLocation>
        <location evidence="1">Cell inner membrane</location>
        <topology evidence="1">Single-pass type II membrane protein</topology>
        <orientation evidence="1">Periplasmic side</orientation>
    </subcellularLocation>
</comment>
<evidence type="ECO:0000256" key="8">
    <source>
        <dbReference type="ARBA" id="ARBA00023235"/>
    </source>
</evidence>
<protein>
    <recommendedName>
        <fullName evidence="10">Periplasmic chaperone PpiD</fullName>
    </recommendedName>
    <alternativeName>
        <fullName evidence="11">Periplasmic folding chaperone</fullName>
    </alternativeName>
</protein>
<comment type="similarity">
    <text evidence="9">Belongs to the PpiD chaperone family.</text>
</comment>
<evidence type="ECO:0000256" key="11">
    <source>
        <dbReference type="ARBA" id="ARBA00042775"/>
    </source>
</evidence>
<dbReference type="InterPro" id="IPR052029">
    <property type="entry name" value="PpiD_chaperone"/>
</dbReference>